<dbReference type="InterPro" id="IPR013088">
    <property type="entry name" value="Znf_NHR/GATA"/>
</dbReference>
<feature type="compositionally biased region" description="Polar residues" evidence="8">
    <location>
        <begin position="147"/>
        <end position="156"/>
    </location>
</feature>
<name>A0ABC8QTS8_9AQUA</name>
<dbReference type="PROSITE" id="PS00344">
    <property type="entry name" value="GATA_ZN_FINGER_1"/>
    <property type="match status" value="1"/>
</dbReference>
<proteinExistence type="predicted"/>
<dbReference type="GO" id="GO:0003677">
    <property type="term" value="F:DNA binding"/>
    <property type="evidence" value="ECO:0007669"/>
    <property type="project" value="UniProtKB-KW"/>
</dbReference>
<keyword evidence="5" id="KW-0238">DNA-binding</keyword>
<dbReference type="InterPro" id="IPR052138">
    <property type="entry name" value="GATA_ZnFinger_Domain"/>
</dbReference>
<keyword evidence="6" id="KW-0804">Transcription</keyword>
<evidence type="ECO:0000256" key="3">
    <source>
        <dbReference type="ARBA" id="ARBA00022833"/>
    </source>
</evidence>
<feature type="compositionally biased region" description="Low complexity" evidence="8">
    <location>
        <begin position="157"/>
        <end position="167"/>
    </location>
</feature>
<dbReference type="SUPFAM" id="SSF57716">
    <property type="entry name" value="Glucocorticoid receptor-like (DNA-binding domain)"/>
    <property type="match status" value="1"/>
</dbReference>
<evidence type="ECO:0000256" key="4">
    <source>
        <dbReference type="ARBA" id="ARBA00023015"/>
    </source>
</evidence>
<comment type="caution">
    <text evidence="10">The sequence shown here is derived from an EMBL/GenBank/DDBJ whole genome shotgun (WGS) entry which is preliminary data.</text>
</comment>
<dbReference type="Gene3D" id="3.30.50.10">
    <property type="entry name" value="Erythroid Transcription Factor GATA-1, subunit A"/>
    <property type="match status" value="1"/>
</dbReference>
<dbReference type="InterPro" id="IPR000679">
    <property type="entry name" value="Znf_GATA"/>
</dbReference>
<keyword evidence="4" id="KW-0805">Transcription regulation</keyword>
<dbReference type="PANTHER" id="PTHR47255:SF4">
    <property type="entry name" value="GATA ZINC FINGER DOMAIN-CONTAINING PROTEIN 12"/>
    <property type="match status" value="1"/>
</dbReference>
<evidence type="ECO:0000256" key="7">
    <source>
        <dbReference type="PROSITE-ProRule" id="PRU00094"/>
    </source>
</evidence>
<keyword evidence="2 7" id="KW-0863">Zinc-finger</keyword>
<dbReference type="Pfam" id="PF00320">
    <property type="entry name" value="GATA"/>
    <property type="match status" value="1"/>
</dbReference>
<evidence type="ECO:0000256" key="8">
    <source>
        <dbReference type="SAM" id="MobiDB-lite"/>
    </source>
</evidence>
<evidence type="ECO:0000256" key="2">
    <source>
        <dbReference type="ARBA" id="ARBA00022771"/>
    </source>
</evidence>
<accession>A0ABC8QTS8</accession>
<protein>
    <recommendedName>
        <fullName evidence="9">GATA-type domain-containing protein</fullName>
    </recommendedName>
</protein>
<dbReference type="PANTHER" id="PTHR47255">
    <property type="entry name" value="GATA TRANSCRIPTION FACTOR 22-RELATED"/>
    <property type="match status" value="1"/>
</dbReference>
<feature type="region of interest" description="Disordered" evidence="8">
    <location>
        <begin position="134"/>
        <end position="169"/>
    </location>
</feature>
<dbReference type="SMART" id="SM00401">
    <property type="entry name" value="ZnF_GATA"/>
    <property type="match status" value="1"/>
</dbReference>
<evidence type="ECO:0000313" key="11">
    <source>
        <dbReference type="Proteomes" id="UP001642360"/>
    </source>
</evidence>
<dbReference type="CDD" id="cd00202">
    <property type="entry name" value="ZnF_GATA"/>
    <property type="match status" value="1"/>
</dbReference>
<feature type="domain" description="GATA-type" evidence="9">
    <location>
        <begin position="166"/>
        <end position="202"/>
    </location>
</feature>
<dbReference type="PROSITE" id="PS50114">
    <property type="entry name" value="GATA_ZN_FINGER_2"/>
    <property type="match status" value="1"/>
</dbReference>
<dbReference type="GO" id="GO:0008270">
    <property type="term" value="F:zinc ion binding"/>
    <property type="evidence" value="ECO:0007669"/>
    <property type="project" value="UniProtKB-KW"/>
</dbReference>
<dbReference type="AlphaFoldDB" id="A0ABC8QTS8"/>
<evidence type="ECO:0000256" key="5">
    <source>
        <dbReference type="ARBA" id="ARBA00023125"/>
    </source>
</evidence>
<sequence>MTPTYLNSSSASPFLVDLNEDQHHQLFSPNPQSSSSSSLSCHMFLNSTQDQNGYYHEEIQVHQQHQPEVNNCNLHGGSSSYDQENKGDNGLKLYFWKNKDIGENQSENNPVKWMSSKMRLMKKTKNPDRACVKITTTTTQKSEDQKQLSSSLETDYSSNSSSHNSNNPIRVCADCSTTKTPLWRSGPKGPKTLCNACGIRQRKARRAMAAAAAAANGTVHGTETSQVKFKVQHRDKTKNNGHVVPYKKRFKLAAGPSHVQKKLCFEDFLINLSKSLDFHRVFPQDEKEAAILLMALSCGLVHG</sequence>
<evidence type="ECO:0000259" key="9">
    <source>
        <dbReference type="PROSITE" id="PS50114"/>
    </source>
</evidence>
<evidence type="ECO:0000256" key="1">
    <source>
        <dbReference type="ARBA" id="ARBA00022723"/>
    </source>
</evidence>
<keyword evidence="11" id="KW-1185">Reference proteome</keyword>
<evidence type="ECO:0000313" key="10">
    <source>
        <dbReference type="EMBL" id="CAK9134957.1"/>
    </source>
</evidence>
<dbReference type="EMBL" id="CAUOFW020000670">
    <property type="protein sequence ID" value="CAK9134957.1"/>
    <property type="molecule type" value="Genomic_DNA"/>
</dbReference>
<organism evidence="10 11">
    <name type="scientific">Ilex paraguariensis</name>
    <name type="common">yerba mate</name>
    <dbReference type="NCBI Taxonomy" id="185542"/>
    <lineage>
        <taxon>Eukaryota</taxon>
        <taxon>Viridiplantae</taxon>
        <taxon>Streptophyta</taxon>
        <taxon>Embryophyta</taxon>
        <taxon>Tracheophyta</taxon>
        <taxon>Spermatophyta</taxon>
        <taxon>Magnoliopsida</taxon>
        <taxon>eudicotyledons</taxon>
        <taxon>Gunneridae</taxon>
        <taxon>Pentapetalae</taxon>
        <taxon>asterids</taxon>
        <taxon>campanulids</taxon>
        <taxon>Aquifoliales</taxon>
        <taxon>Aquifoliaceae</taxon>
        <taxon>Ilex</taxon>
    </lineage>
</organism>
<keyword evidence="3" id="KW-0862">Zinc</keyword>
<evidence type="ECO:0000256" key="6">
    <source>
        <dbReference type="ARBA" id="ARBA00023163"/>
    </source>
</evidence>
<gene>
    <name evidence="10" type="ORF">ILEXP_LOCUS1879</name>
</gene>
<dbReference type="Proteomes" id="UP001642360">
    <property type="component" value="Unassembled WGS sequence"/>
</dbReference>
<reference evidence="10 11" key="1">
    <citation type="submission" date="2024-02" db="EMBL/GenBank/DDBJ databases">
        <authorList>
            <person name="Vignale AGUSTIN F."/>
            <person name="Sosa J E."/>
            <person name="Modenutti C."/>
        </authorList>
    </citation>
    <scope>NUCLEOTIDE SEQUENCE [LARGE SCALE GENOMIC DNA]</scope>
</reference>
<keyword evidence="1" id="KW-0479">Metal-binding</keyword>